<proteinExistence type="predicted"/>
<feature type="signal peptide" evidence="2">
    <location>
        <begin position="1"/>
        <end position="40"/>
    </location>
</feature>
<organism evidence="3 4">
    <name type="scientific">Actinomadura nitritigenes</name>
    <dbReference type="NCBI Taxonomy" id="134602"/>
    <lineage>
        <taxon>Bacteria</taxon>
        <taxon>Bacillati</taxon>
        <taxon>Actinomycetota</taxon>
        <taxon>Actinomycetes</taxon>
        <taxon>Streptosporangiales</taxon>
        <taxon>Thermomonosporaceae</taxon>
        <taxon>Actinomadura</taxon>
    </lineage>
</organism>
<feature type="compositionally biased region" description="Polar residues" evidence="1">
    <location>
        <begin position="61"/>
        <end position="74"/>
    </location>
</feature>
<sequence length="102" mass="10840">MGERPGSIRASRPWCRCTRPRANAAALRLLSALAPGSTLAMTSQPPLELTEHPARRATENGARSSGTPFINSRGRNGEAESLDYAPSLPVLGSEALSRPNVM</sequence>
<name>A0ABS3R3Y8_9ACTN</name>
<gene>
    <name evidence="3" type="ORF">J4557_25765</name>
</gene>
<dbReference type="RefSeq" id="WP_208269294.1">
    <property type="nucleotide sequence ID" value="NZ_BAAAGM010000038.1"/>
</dbReference>
<feature type="chain" id="PRO_5046976081" evidence="2">
    <location>
        <begin position="41"/>
        <end position="102"/>
    </location>
</feature>
<evidence type="ECO:0000313" key="3">
    <source>
        <dbReference type="EMBL" id="MBO2440938.1"/>
    </source>
</evidence>
<evidence type="ECO:0000256" key="1">
    <source>
        <dbReference type="SAM" id="MobiDB-lite"/>
    </source>
</evidence>
<comment type="caution">
    <text evidence="3">The sequence shown here is derived from an EMBL/GenBank/DDBJ whole genome shotgun (WGS) entry which is preliminary data.</text>
</comment>
<evidence type="ECO:0000256" key="2">
    <source>
        <dbReference type="SAM" id="SignalP"/>
    </source>
</evidence>
<feature type="compositionally biased region" description="Basic and acidic residues" evidence="1">
    <location>
        <begin position="49"/>
        <end position="58"/>
    </location>
</feature>
<reference evidence="3 4" key="1">
    <citation type="submission" date="2021-03" db="EMBL/GenBank/DDBJ databases">
        <authorList>
            <person name="Kanchanasin P."/>
            <person name="Saeng-In P."/>
            <person name="Phongsopitanun W."/>
            <person name="Yuki M."/>
            <person name="Kudo T."/>
            <person name="Ohkuma M."/>
            <person name="Tanasupawat S."/>
        </authorList>
    </citation>
    <scope>NUCLEOTIDE SEQUENCE [LARGE SCALE GENOMIC DNA]</scope>
    <source>
        <strain evidence="3 4">L46</strain>
    </source>
</reference>
<keyword evidence="2" id="KW-0732">Signal</keyword>
<dbReference type="Proteomes" id="UP000666915">
    <property type="component" value="Unassembled WGS sequence"/>
</dbReference>
<feature type="region of interest" description="Disordered" evidence="1">
    <location>
        <begin position="39"/>
        <end position="102"/>
    </location>
</feature>
<accession>A0ABS3R3Y8</accession>
<keyword evidence="4" id="KW-1185">Reference proteome</keyword>
<dbReference type="EMBL" id="JAGEOK010000016">
    <property type="protein sequence ID" value="MBO2440938.1"/>
    <property type="molecule type" value="Genomic_DNA"/>
</dbReference>
<protein>
    <submittedName>
        <fullName evidence="3">Uncharacterized protein</fullName>
    </submittedName>
</protein>
<evidence type="ECO:0000313" key="4">
    <source>
        <dbReference type="Proteomes" id="UP000666915"/>
    </source>
</evidence>